<dbReference type="PANTHER" id="PTHR33308:SF9">
    <property type="entry name" value="PEPTIDOGLYCAN HYDROLASE FLGJ"/>
    <property type="match status" value="1"/>
</dbReference>
<dbReference type="SMART" id="SM00047">
    <property type="entry name" value="LYZ2"/>
    <property type="match status" value="1"/>
</dbReference>
<dbReference type="Gene3D" id="2.10.70.40">
    <property type="entry name" value="peptidoglycan hydrolase"/>
    <property type="match status" value="1"/>
</dbReference>
<dbReference type="PRINTS" id="PR01002">
    <property type="entry name" value="FLGFLGJ"/>
</dbReference>
<keyword evidence="13" id="KW-1185">Reference proteome</keyword>
<evidence type="ECO:0000256" key="2">
    <source>
        <dbReference type="ARBA" id="ARBA00004418"/>
    </source>
</evidence>
<dbReference type="GO" id="GO:0071973">
    <property type="term" value="P:bacterial-type flagellum-dependent cell motility"/>
    <property type="evidence" value="ECO:0007669"/>
    <property type="project" value="TreeGrafter"/>
</dbReference>
<organism evidence="12 13">
    <name type="scientific">Chitinivorax tropicus</name>
    <dbReference type="NCBI Taxonomy" id="714531"/>
    <lineage>
        <taxon>Bacteria</taxon>
        <taxon>Pseudomonadati</taxon>
        <taxon>Pseudomonadota</taxon>
        <taxon>Betaproteobacteria</taxon>
        <taxon>Chitinivorax</taxon>
    </lineage>
</organism>
<gene>
    <name evidence="12" type="ORF">HNQ59_002030</name>
</gene>
<dbReference type="GO" id="GO:0042597">
    <property type="term" value="C:periplasmic space"/>
    <property type="evidence" value="ECO:0007669"/>
    <property type="project" value="UniProtKB-SubCell"/>
</dbReference>
<evidence type="ECO:0000259" key="11">
    <source>
        <dbReference type="SMART" id="SM00047"/>
    </source>
</evidence>
<dbReference type="GO" id="GO:0044780">
    <property type="term" value="P:bacterial-type flagellum assembly"/>
    <property type="evidence" value="ECO:0007669"/>
    <property type="project" value="InterPro"/>
</dbReference>
<keyword evidence="6" id="KW-0574">Periplasm</keyword>
<reference evidence="12 13" key="1">
    <citation type="submission" date="2020-08" db="EMBL/GenBank/DDBJ databases">
        <title>Genomic Encyclopedia of Type Strains, Phase IV (KMG-IV): sequencing the most valuable type-strain genomes for metagenomic binning, comparative biology and taxonomic classification.</title>
        <authorList>
            <person name="Goeker M."/>
        </authorList>
    </citation>
    <scope>NUCLEOTIDE SEQUENCE [LARGE SCALE GENOMIC DNA]</scope>
    <source>
        <strain evidence="12 13">DSM 27165</strain>
    </source>
</reference>
<keyword evidence="9" id="KW-0961">Cell wall biogenesis/degradation</keyword>
<dbReference type="GO" id="GO:0004040">
    <property type="term" value="F:amidase activity"/>
    <property type="evidence" value="ECO:0007669"/>
    <property type="project" value="InterPro"/>
</dbReference>
<comment type="caution">
    <text evidence="12">The sequence shown here is derived from an EMBL/GenBank/DDBJ whole genome shotgun (WGS) entry which is preliminary data.</text>
</comment>
<dbReference type="InterPro" id="IPR019301">
    <property type="entry name" value="Flagellar_prot_FlgJ_N"/>
</dbReference>
<name>A0A840MP07_9PROT</name>
<dbReference type="NCBIfam" id="TIGR02541">
    <property type="entry name" value="flagell_FlgJ"/>
    <property type="match status" value="1"/>
</dbReference>
<evidence type="ECO:0000256" key="7">
    <source>
        <dbReference type="ARBA" id="ARBA00022801"/>
    </source>
</evidence>
<feature type="domain" description="Mannosyl-glycoprotein endo-beta-N-acetylglucosamidase-like" evidence="11">
    <location>
        <begin position="147"/>
        <end position="311"/>
    </location>
</feature>
<evidence type="ECO:0000256" key="3">
    <source>
        <dbReference type="ARBA" id="ARBA00006880"/>
    </source>
</evidence>
<evidence type="ECO:0000256" key="9">
    <source>
        <dbReference type="ARBA" id="ARBA00023316"/>
    </source>
</evidence>
<keyword evidence="8" id="KW-0326">Glycosidase</keyword>
<dbReference type="FunFam" id="2.10.70.40:FF:000001">
    <property type="entry name" value="Flagellar assembly peptidoglycan hydrolase FlgJ"/>
    <property type="match status" value="1"/>
</dbReference>
<accession>A0A840MP07</accession>
<dbReference type="Proteomes" id="UP000575898">
    <property type="component" value="Unassembled WGS sequence"/>
</dbReference>
<dbReference type="GO" id="GO:0016798">
    <property type="term" value="F:hydrolase activity, acting on glycosyl bonds"/>
    <property type="evidence" value="ECO:0007669"/>
    <property type="project" value="UniProtKB-KW"/>
</dbReference>
<proteinExistence type="inferred from homology"/>
<evidence type="ECO:0000256" key="5">
    <source>
        <dbReference type="ARBA" id="ARBA00013433"/>
    </source>
</evidence>
<dbReference type="InterPro" id="IPR051056">
    <property type="entry name" value="Glycosyl_Hydrolase_73"/>
</dbReference>
<keyword evidence="12" id="KW-0969">Cilium</keyword>
<evidence type="ECO:0000313" key="12">
    <source>
        <dbReference type="EMBL" id="MBB5018737.1"/>
    </source>
</evidence>
<evidence type="ECO:0000256" key="10">
    <source>
        <dbReference type="ARBA" id="ARBA00030835"/>
    </source>
</evidence>
<comment type="function">
    <text evidence="1">Flagellum-specific muramidase which hydrolyzes the peptidoglycan layer to assemble the rod structure in the periplasmic space.</text>
</comment>
<dbReference type="Gene3D" id="1.10.530.10">
    <property type="match status" value="1"/>
</dbReference>
<keyword evidence="7" id="KW-0378">Hydrolase</keyword>
<evidence type="ECO:0000313" key="13">
    <source>
        <dbReference type="Proteomes" id="UP000575898"/>
    </source>
</evidence>
<comment type="subcellular location">
    <subcellularLocation>
        <location evidence="2">Periplasm</location>
    </subcellularLocation>
</comment>
<dbReference type="Pfam" id="PF10135">
    <property type="entry name" value="Rod-binding"/>
    <property type="match status" value="1"/>
</dbReference>
<keyword evidence="12" id="KW-0282">Flagellum</keyword>
<evidence type="ECO:0000256" key="8">
    <source>
        <dbReference type="ARBA" id="ARBA00023295"/>
    </source>
</evidence>
<dbReference type="PANTHER" id="PTHR33308">
    <property type="entry name" value="PEPTIDOGLYCAN HYDROLASE FLGJ"/>
    <property type="match status" value="1"/>
</dbReference>
<comment type="similarity">
    <text evidence="4">In the C-terminal section; belongs to the glycosyl hydrolase 73 family.</text>
</comment>
<evidence type="ECO:0000256" key="4">
    <source>
        <dbReference type="ARBA" id="ARBA00007974"/>
    </source>
</evidence>
<protein>
    <recommendedName>
        <fullName evidence="5">Peptidoglycan hydrolase FlgJ</fullName>
    </recommendedName>
    <alternativeName>
        <fullName evidence="10">Muramidase FlgJ</fullName>
    </alternativeName>
</protein>
<comment type="similarity">
    <text evidence="3">In the N-terminal section; belongs to the FlgJ family.</text>
</comment>
<evidence type="ECO:0000256" key="1">
    <source>
        <dbReference type="ARBA" id="ARBA00002954"/>
    </source>
</evidence>
<evidence type="ECO:0000256" key="6">
    <source>
        <dbReference type="ARBA" id="ARBA00022764"/>
    </source>
</evidence>
<dbReference type="AlphaFoldDB" id="A0A840MP07"/>
<dbReference type="InterPro" id="IPR013377">
    <property type="entry name" value="FlgJ"/>
</dbReference>
<sequence length="314" mass="34480">MQTLNSTPSLLLSRAQSPDLSNRLSVDVNSLDALKLQAKRDEKGAMKGVAQQFESMFLQMMLKTMRSASMGDEGDPFGSRETKMFTGLLDDQYATQMSGKGGIGLADMIMKQLSRDHVYSPAQLPLEARQPKVAPLPGTTRPDPMAAPLTKTAMQQFVDKLVSHAKPAAEQLGVAPHLLASHAALETGWGKRMIRDANGQDSHNLFGIKAGKSWQGPVAEVTTTEYVNGQPEKRVERFRVYSSYQAAFEDYAQLLQKNDRYKDVLNQGQDAAGFAQALQQGGYATDPQYANKLTKVAGHQIMRRAALAAYQQWA</sequence>
<keyword evidence="12" id="KW-0966">Cell projection</keyword>
<dbReference type="GO" id="GO:0071555">
    <property type="term" value="P:cell wall organization"/>
    <property type="evidence" value="ECO:0007669"/>
    <property type="project" value="UniProtKB-KW"/>
</dbReference>
<dbReference type="InterPro" id="IPR002901">
    <property type="entry name" value="MGlyc_endo_b_GlcNAc-like_dom"/>
</dbReference>
<dbReference type="EMBL" id="JACHHY010000011">
    <property type="protein sequence ID" value="MBB5018737.1"/>
    <property type="molecule type" value="Genomic_DNA"/>
</dbReference>
<dbReference type="RefSeq" id="WP_184038485.1">
    <property type="nucleotide sequence ID" value="NZ_JACHHY010000011.1"/>
</dbReference>
<dbReference type="Pfam" id="PF01832">
    <property type="entry name" value="Glucosaminidase"/>
    <property type="match status" value="1"/>
</dbReference>